<proteinExistence type="predicted"/>
<name>A0A0L0VGR3_9BASI</name>
<dbReference type="EMBL" id="AJIL01000057">
    <property type="protein sequence ID" value="KNE98421.1"/>
    <property type="molecule type" value="Genomic_DNA"/>
</dbReference>
<feature type="region of interest" description="Disordered" evidence="1">
    <location>
        <begin position="1"/>
        <end position="25"/>
    </location>
</feature>
<dbReference type="AlphaFoldDB" id="A0A0L0VGR3"/>
<protein>
    <submittedName>
        <fullName evidence="2">Uncharacterized protein</fullName>
    </submittedName>
</protein>
<evidence type="ECO:0000256" key="1">
    <source>
        <dbReference type="SAM" id="MobiDB-lite"/>
    </source>
</evidence>
<dbReference type="OrthoDB" id="10569983at2759"/>
<evidence type="ECO:0000313" key="3">
    <source>
        <dbReference type="Proteomes" id="UP000054564"/>
    </source>
</evidence>
<keyword evidence="3" id="KW-1185">Reference proteome</keyword>
<organism evidence="2 3">
    <name type="scientific">Puccinia striiformis f. sp. tritici PST-78</name>
    <dbReference type="NCBI Taxonomy" id="1165861"/>
    <lineage>
        <taxon>Eukaryota</taxon>
        <taxon>Fungi</taxon>
        <taxon>Dikarya</taxon>
        <taxon>Basidiomycota</taxon>
        <taxon>Pucciniomycotina</taxon>
        <taxon>Pucciniomycetes</taxon>
        <taxon>Pucciniales</taxon>
        <taxon>Pucciniaceae</taxon>
        <taxon>Puccinia</taxon>
    </lineage>
</organism>
<sequence>MAVRPLVGRACASSRQAGPSARTGKSKLLSDVHVRTLLGQAGPRTHRTGSSDQLIQAVHATARHCLPDHWLRKVGLGSTGAANDLHMRDALQGNLIIKPRCISKTNPNVEMLARGAGEGVKKIDCSTAHRSDIVKSNVKLEVSNSVRTCSAKTNFQSYTSFSRQRKKLYSTLIQEKPAGDMRPRALSKLDAHCPRMA</sequence>
<evidence type="ECO:0000313" key="2">
    <source>
        <dbReference type="EMBL" id="KNE98421.1"/>
    </source>
</evidence>
<dbReference type="Proteomes" id="UP000054564">
    <property type="component" value="Unassembled WGS sequence"/>
</dbReference>
<comment type="caution">
    <text evidence="2">The sequence shown here is derived from an EMBL/GenBank/DDBJ whole genome shotgun (WGS) entry which is preliminary data.</text>
</comment>
<accession>A0A0L0VGR3</accession>
<gene>
    <name evidence="2" type="ORF">PSTG_08335</name>
</gene>
<reference evidence="3" key="1">
    <citation type="submission" date="2014-03" db="EMBL/GenBank/DDBJ databases">
        <title>The Genome Sequence of Puccinia striiformis f. sp. tritici PST-78.</title>
        <authorList>
            <consortium name="The Broad Institute Genome Sequencing Platform"/>
            <person name="Cuomo C."/>
            <person name="Hulbert S."/>
            <person name="Chen X."/>
            <person name="Walker B."/>
            <person name="Young S.K."/>
            <person name="Zeng Q."/>
            <person name="Gargeya S."/>
            <person name="Fitzgerald M."/>
            <person name="Haas B."/>
            <person name="Abouelleil A."/>
            <person name="Alvarado L."/>
            <person name="Arachchi H.M."/>
            <person name="Berlin A.M."/>
            <person name="Chapman S.B."/>
            <person name="Goldberg J."/>
            <person name="Griggs A."/>
            <person name="Gujja S."/>
            <person name="Hansen M."/>
            <person name="Howarth C."/>
            <person name="Imamovic A."/>
            <person name="Larimer J."/>
            <person name="McCowan C."/>
            <person name="Montmayeur A."/>
            <person name="Murphy C."/>
            <person name="Neiman D."/>
            <person name="Pearson M."/>
            <person name="Priest M."/>
            <person name="Roberts A."/>
            <person name="Saif S."/>
            <person name="Shea T."/>
            <person name="Sisk P."/>
            <person name="Sykes S."/>
            <person name="Wortman J."/>
            <person name="Nusbaum C."/>
            <person name="Birren B."/>
        </authorList>
    </citation>
    <scope>NUCLEOTIDE SEQUENCE [LARGE SCALE GENOMIC DNA]</scope>
    <source>
        <strain evidence="3">race PST-78</strain>
    </source>
</reference>